<keyword evidence="5" id="KW-0863">Zinc-finger</keyword>
<keyword evidence="7" id="KW-0862">Zinc</keyword>
<keyword evidence="14" id="KW-1185">Reference proteome</keyword>
<dbReference type="PROSITE" id="PS51292">
    <property type="entry name" value="ZF_RING_CH"/>
    <property type="match status" value="1"/>
</dbReference>
<proteinExistence type="predicted"/>
<evidence type="ECO:0000256" key="9">
    <source>
        <dbReference type="ARBA" id="ARBA00023136"/>
    </source>
</evidence>
<dbReference type="GO" id="GO:0016020">
    <property type="term" value="C:membrane"/>
    <property type="evidence" value="ECO:0007669"/>
    <property type="project" value="UniProtKB-SubCell"/>
</dbReference>
<feature type="transmembrane region" description="Helical" evidence="11">
    <location>
        <begin position="212"/>
        <end position="245"/>
    </location>
</feature>
<feature type="transmembrane region" description="Helical" evidence="11">
    <location>
        <begin position="636"/>
        <end position="656"/>
    </location>
</feature>
<feature type="transmembrane region" description="Helical" evidence="11">
    <location>
        <begin position="286"/>
        <end position="311"/>
    </location>
</feature>
<evidence type="ECO:0000256" key="7">
    <source>
        <dbReference type="ARBA" id="ARBA00022833"/>
    </source>
</evidence>
<feature type="transmembrane region" description="Helical" evidence="11">
    <location>
        <begin position="695"/>
        <end position="719"/>
    </location>
</feature>
<dbReference type="InterPro" id="IPR011016">
    <property type="entry name" value="Znf_RING-CH"/>
</dbReference>
<evidence type="ECO:0000256" key="4">
    <source>
        <dbReference type="ARBA" id="ARBA00022723"/>
    </source>
</evidence>
<dbReference type="SMART" id="SM00744">
    <property type="entry name" value="RINGv"/>
    <property type="match status" value="1"/>
</dbReference>
<protein>
    <recommendedName>
        <fullName evidence="12">RING-CH-type domain-containing protein</fullName>
    </recommendedName>
</protein>
<feature type="transmembrane region" description="Helical" evidence="11">
    <location>
        <begin position="457"/>
        <end position="482"/>
    </location>
</feature>
<evidence type="ECO:0000256" key="6">
    <source>
        <dbReference type="ARBA" id="ARBA00022786"/>
    </source>
</evidence>
<keyword evidence="2" id="KW-0808">Transferase</keyword>
<gene>
    <name evidence="13" type="ORF">QR680_011197</name>
</gene>
<keyword evidence="3 11" id="KW-0812">Transmembrane</keyword>
<feature type="transmembrane region" description="Helical" evidence="11">
    <location>
        <begin position="349"/>
        <end position="366"/>
    </location>
</feature>
<comment type="subcellular location">
    <subcellularLocation>
        <location evidence="1">Membrane</location>
        <topology evidence="1">Multi-pass membrane protein</topology>
    </subcellularLocation>
</comment>
<feature type="transmembrane region" description="Helical" evidence="11">
    <location>
        <begin position="378"/>
        <end position="396"/>
    </location>
</feature>
<dbReference type="GO" id="GO:0008270">
    <property type="term" value="F:zinc ion binding"/>
    <property type="evidence" value="ECO:0007669"/>
    <property type="project" value="UniProtKB-KW"/>
</dbReference>
<dbReference type="Gene3D" id="3.30.40.10">
    <property type="entry name" value="Zinc/RING finger domain, C3HC4 (zinc finger)"/>
    <property type="match status" value="1"/>
</dbReference>
<sequence>MEPMDELPPPVGPPVPRTIVVKKMAGDESVAIEMENIGATGKESVRYSPQDPSDGGKVLMEEEFDGNQPEGAVDDGQVQDPALATIPTEEVDCSSPKEIQIELGQEEQKEPDSSEQTTEDTYSVQGPICRICFTDGDLYSPCLCAGSLEHVHQSCLEQWMKTRENVAKTCEICKAKIEFREEEVAELTIPPSAFWKAICMYSAHSTLRLMKYLPLLAIFVVICTFGSSLFWNIFYSVILLLIYLCSATWDHSDDTLNQAHPELYVLPKIGNSYSLKRIRDVKLRCILLLLASQLLIVVIYSGIAVGIFLILPVHDGSAANGTALDSSTDKDGEGVVVRILRTMSHYLQLHWLEAYAAIAFVAATIIKGRLFLNAFGSYVLGFIAKVQMGFVMVFLFNKYTTGFFNGFMLTTDYDNFYLVAQLCGLYIIGYVVFHKFLQSGIRYHTDHTRNQFDKDWLKVPTLFLIVFMNLLIAFIFVIPLIIVTEMGLTPIRFGEPLNVHVNLTFNTTSEEDHFDIPWNGLIESANYAILTYFTLCTAVNFTPICKVILVIRLKVCKRLKIKSRSKLRHKIAIVFGQFLLLAISFPLYIISILAIGRFMVGHSNDLVNIGTSLMIIRLLTSNVDFYLHIVLSQMRAFFFGVPAAALLVVLYQLGILEELHGFYFLLCYLLPMLTVFSGTWITFKRTEEEVRAWVGLWICYFLILLYPAIIAFVADLSYFTPLYGSMYQVAVVVVIRIVYGIWKIPAIYRMLRFEFDEIRTVLVNYKDQKKPDPTMKERIESLDAKLGKIKNITVASLVKDSIGSQWQQWRQATNRARVGNVEGEQIQGEAGKGGEGATHAAV</sequence>
<dbReference type="GO" id="GO:0016740">
    <property type="term" value="F:transferase activity"/>
    <property type="evidence" value="ECO:0007669"/>
    <property type="project" value="UniProtKB-KW"/>
</dbReference>
<feature type="transmembrane region" description="Helical" evidence="11">
    <location>
        <begin position="606"/>
        <end position="629"/>
    </location>
</feature>
<feature type="domain" description="RING-CH-type" evidence="12">
    <location>
        <begin position="121"/>
        <end position="180"/>
    </location>
</feature>
<dbReference type="CDD" id="cd16495">
    <property type="entry name" value="RING_CH-C4HC3_MARCH"/>
    <property type="match status" value="1"/>
</dbReference>
<dbReference type="EMBL" id="JAUCMV010000001">
    <property type="protein sequence ID" value="KAK0429108.1"/>
    <property type="molecule type" value="Genomic_DNA"/>
</dbReference>
<evidence type="ECO:0000256" key="10">
    <source>
        <dbReference type="SAM" id="MobiDB-lite"/>
    </source>
</evidence>
<feature type="transmembrane region" description="Helical" evidence="11">
    <location>
        <begin position="572"/>
        <end position="600"/>
    </location>
</feature>
<evidence type="ECO:0000259" key="12">
    <source>
        <dbReference type="PROSITE" id="PS51292"/>
    </source>
</evidence>
<dbReference type="AlphaFoldDB" id="A0AA39MCT1"/>
<accession>A0AA39MCT1</accession>
<reference evidence="13" key="1">
    <citation type="submission" date="2023-06" db="EMBL/GenBank/DDBJ databases">
        <title>Genomic analysis of the entomopathogenic nematode Steinernema hermaphroditum.</title>
        <authorList>
            <person name="Schwarz E.M."/>
            <person name="Heppert J.K."/>
            <person name="Baniya A."/>
            <person name="Schwartz H.T."/>
            <person name="Tan C.-H."/>
            <person name="Antoshechkin I."/>
            <person name="Sternberg P.W."/>
            <person name="Goodrich-Blair H."/>
            <person name="Dillman A.R."/>
        </authorList>
    </citation>
    <scope>NUCLEOTIDE SEQUENCE</scope>
    <source>
        <strain evidence="13">PS9179</strain>
        <tissue evidence="13">Whole animal</tissue>
    </source>
</reference>
<keyword evidence="6" id="KW-0833">Ubl conjugation pathway</keyword>
<feature type="transmembrane region" description="Helical" evidence="11">
    <location>
        <begin position="527"/>
        <end position="551"/>
    </location>
</feature>
<evidence type="ECO:0000256" key="1">
    <source>
        <dbReference type="ARBA" id="ARBA00004141"/>
    </source>
</evidence>
<dbReference type="PANTHER" id="PTHR46065:SF3">
    <property type="entry name" value="FI20425P1"/>
    <property type="match status" value="1"/>
</dbReference>
<name>A0AA39MCT1_9BILA</name>
<evidence type="ECO:0000313" key="14">
    <source>
        <dbReference type="Proteomes" id="UP001175271"/>
    </source>
</evidence>
<feature type="region of interest" description="Disordered" evidence="10">
    <location>
        <begin position="823"/>
        <end position="842"/>
    </location>
</feature>
<feature type="transmembrane region" description="Helical" evidence="11">
    <location>
        <begin position="725"/>
        <end position="742"/>
    </location>
</feature>
<keyword evidence="4" id="KW-0479">Metal-binding</keyword>
<feature type="transmembrane region" description="Helical" evidence="11">
    <location>
        <begin position="416"/>
        <end position="437"/>
    </location>
</feature>
<organism evidence="13 14">
    <name type="scientific">Steinernema hermaphroditum</name>
    <dbReference type="NCBI Taxonomy" id="289476"/>
    <lineage>
        <taxon>Eukaryota</taxon>
        <taxon>Metazoa</taxon>
        <taxon>Ecdysozoa</taxon>
        <taxon>Nematoda</taxon>
        <taxon>Chromadorea</taxon>
        <taxon>Rhabditida</taxon>
        <taxon>Tylenchina</taxon>
        <taxon>Panagrolaimomorpha</taxon>
        <taxon>Strongyloidoidea</taxon>
        <taxon>Steinernematidae</taxon>
        <taxon>Steinernema</taxon>
    </lineage>
</organism>
<evidence type="ECO:0000256" key="3">
    <source>
        <dbReference type="ARBA" id="ARBA00022692"/>
    </source>
</evidence>
<evidence type="ECO:0000256" key="2">
    <source>
        <dbReference type="ARBA" id="ARBA00022679"/>
    </source>
</evidence>
<dbReference type="Proteomes" id="UP001175271">
    <property type="component" value="Unassembled WGS sequence"/>
</dbReference>
<feature type="region of interest" description="Disordered" evidence="10">
    <location>
        <begin position="41"/>
        <end position="73"/>
    </location>
</feature>
<comment type="caution">
    <text evidence="13">The sequence shown here is derived from an EMBL/GenBank/DDBJ whole genome shotgun (WGS) entry which is preliminary data.</text>
</comment>
<dbReference type="SUPFAM" id="SSF57850">
    <property type="entry name" value="RING/U-box"/>
    <property type="match status" value="1"/>
</dbReference>
<evidence type="ECO:0000256" key="8">
    <source>
        <dbReference type="ARBA" id="ARBA00022989"/>
    </source>
</evidence>
<keyword evidence="9 11" id="KW-0472">Membrane</keyword>
<dbReference type="InterPro" id="IPR013083">
    <property type="entry name" value="Znf_RING/FYVE/PHD"/>
</dbReference>
<evidence type="ECO:0000256" key="5">
    <source>
        <dbReference type="ARBA" id="ARBA00022771"/>
    </source>
</evidence>
<dbReference type="Pfam" id="PF12906">
    <property type="entry name" value="RINGv"/>
    <property type="match status" value="1"/>
</dbReference>
<feature type="transmembrane region" description="Helical" evidence="11">
    <location>
        <begin position="662"/>
        <end position="683"/>
    </location>
</feature>
<dbReference type="PANTHER" id="PTHR46065">
    <property type="entry name" value="E3 UBIQUITIN-PROTEIN LIGASE MARCH 2/3 FAMILY MEMBER"/>
    <property type="match status" value="1"/>
</dbReference>
<evidence type="ECO:0000313" key="13">
    <source>
        <dbReference type="EMBL" id="KAK0429108.1"/>
    </source>
</evidence>
<evidence type="ECO:0000256" key="11">
    <source>
        <dbReference type="SAM" id="Phobius"/>
    </source>
</evidence>
<keyword evidence="8 11" id="KW-1133">Transmembrane helix</keyword>